<dbReference type="PROSITE" id="PS50290">
    <property type="entry name" value="PI3_4_KINASE_3"/>
    <property type="match status" value="1"/>
</dbReference>
<feature type="compositionally biased region" description="Low complexity" evidence="6">
    <location>
        <begin position="242"/>
        <end position="259"/>
    </location>
</feature>
<evidence type="ECO:0000256" key="6">
    <source>
        <dbReference type="SAM" id="MobiDB-lite"/>
    </source>
</evidence>
<dbReference type="PANTHER" id="PTHR45800">
    <property type="entry name" value="PHOSPHATIDYLINOSITOL 4-KINASE GAMMA"/>
    <property type="match status" value="1"/>
</dbReference>
<comment type="similarity">
    <text evidence="1">Belongs to the PI3/PI4-kinase family. Type II PI4K subfamily.</text>
</comment>
<feature type="non-terminal residue" evidence="8">
    <location>
        <position position="1"/>
    </location>
</feature>
<evidence type="ECO:0000313" key="9">
    <source>
        <dbReference type="Proteomes" id="UP000654075"/>
    </source>
</evidence>
<evidence type="ECO:0000259" key="7">
    <source>
        <dbReference type="PROSITE" id="PS50290"/>
    </source>
</evidence>
<dbReference type="InterPro" id="IPR000403">
    <property type="entry name" value="PI3/4_kinase_cat_dom"/>
</dbReference>
<dbReference type="InterPro" id="IPR044571">
    <property type="entry name" value="P4KG1-8"/>
</dbReference>
<dbReference type="Pfam" id="PF00454">
    <property type="entry name" value="PI3_PI4_kinase"/>
    <property type="match status" value="1"/>
</dbReference>
<dbReference type="OrthoDB" id="5839at2759"/>
<dbReference type="GO" id="GO:0005524">
    <property type="term" value="F:ATP binding"/>
    <property type="evidence" value="ECO:0007669"/>
    <property type="project" value="UniProtKB-KW"/>
</dbReference>
<evidence type="ECO:0000256" key="5">
    <source>
        <dbReference type="ARBA" id="ARBA00022840"/>
    </source>
</evidence>
<protein>
    <recommendedName>
        <fullName evidence="7">PI3K/PI4K catalytic domain-containing protein</fullName>
    </recommendedName>
</protein>
<accession>A0A813HNS5</accession>
<evidence type="ECO:0000256" key="4">
    <source>
        <dbReference type="ARBA" id="ARBA00022777"/>
    </source>
</evidence>
<feature type="region of interest" description="Disordered" evidence="6">
    <location>
        <begin position="200"/>
        <end position="344"/>
    </location>
</feature>
<keyword evidence="9" id="KW-1185">Reference proteome</keyword>
<keyword evidence="2" id="KW-0808">Transferase</keyword>
<comment type="caution">
    <text evidence="8">The sequence shown here is derived from an EMBL/GenBank/DDBJ whole genome shotgun (WGS) entry which is preliminary data.</text>
</comment>
<organism evidence="8 9">
    <name type="scientific">Polarella glacialis</name>
    <name type="common">Dinoflagellate</name>
    <dbReference type="NCBI Taxonomy" id="89957"/>
    <lineage>
        <taxon>Eukaryota</taxon>
        <taxon>Sar</taxon>
        <taxon>Alveolata</taxon>
        <taxon>Dinophyceae</taxon>
        <taxon>Suessiales</taxon>
        <taxon>Suessiaceae</taxon>
        <taxon>Polarella</taxon>
    </lineage>
</organism>
<dbReference type="EMBL" id="CAJNNV010032245">
    <property type="protein sequence ID" value="CAE8639404.1"/>
    <property type="molecule type" value="Genomic_DNA"/>
</dbReference>
<name>A0A813HNS5_POLGL</name>
<dbReference type="AlphaFoldDB" id="A0A813HNS5"/>
<dbReference type="PANTHER" id="PTHR45800:SF11">
    <property type="entry name" value="PHOSPHATIDYLINOSITOL 3-KINASE-RELATED PROTEIN KINASE"/>
    <property type="match status" value="1"/>
</dbReference>
<evidence type="ECO:0000256" key="2">
    <source>
        <dbReference type="ARBA" id="ARBA00022679"/>
    </source>
</evidence>
<feature type="domain" description="PI3K/PI4K catalytic" evidence="7">
    <location>
        <begin position="1"/>
        <end position="200"/>
    </location>
</feature>
<feature type="non-terminal residue" evidence="8">
    <location>
        <position position="344"/>
    </location>
</feature>
<reference evidence="8" key="1">
    <citation type="submission" date="2021-02" db="EMBL/GenBank/DDBJ databases">
        <authorList>
            <person name="Dougan E. K."/>
            <person name="Rhodes N."/>
            <person name="Thang M."/>
            <person name="Chan C."/>
        </authorList>
    </citation>
    <scope>NUCLEOTIDE SEQUENCE</scope>
</reference>
<evidence type="ECO:0000256" key="3">
    <source>
        <dbReference type="ARBA" id="ARBA00022741"/>
    </source>
</evidence>
<sequence length="344" mass="37119">VHAKHPKFVKVKGKAVWKIGAFQAFIETKDSAGNFSPQVFPVADVHRVGILDVRIVNLDRNDGNMLVRHGKVSRYELVPIDHGLSLPDRLEVFSDDMAWMAWPQAHQPFGEREMSYIKSLNGPRDARLLAKCLGVRRECLRLLEVTTKLLQVGAEHGLTLYEIGTILYREDRETDDVKLQKSKLEHVIESCLDAALAVAGDGPSRSGVSATLSGLDLQTSRPSCRQVMSRQSSGPKDDYKMTPLFGPSSPFSSPLSTSPMGLDGRELAPPPLSLDGLSESDKDPPASPENAGLLQILPESCSVTEGGAKAASAKAAEAAEASAKSGQDSPRPLRASFKAGSARL</sequence>
<keyword evidence="5" id="KW-0067">ATP-binding</keyword>
<proteinExistence type="inferred from homology"/>
<feature type="compositionally biased region" description="Low complexity" evidence="6">
    <location>
        <begin position="305"/>
        <end position="326"/>
    </location>
</feature>
<keyword evidence="4" id="KW-0418">Kinase</keyword>
<evidence type="ECO:0000313" key="8">
    <source>
        <dbReference type="EMBL" id="CAE8639404.1"/>
    </source>
</evidence>
<keyword evidence="3" id="KW-0547">Nucleotide-binding</keyword>
<dbReference type="Proteomes" id="UP000654075">
    <property type="component" value="Unassembled WGS sequence"/>
</dbReference>
<gene>
    <name evidence="8" type="ORF">PGLA1383_LOCUS54448</name>
</gene>
<dbReference type="GO" id="GO:0016301">
    <property type="term" value="F:kinase activity"/>
    <property type="evidence" value="ECO:0007669"/>
    <property type="project" value="UniProtKB-KW"/>
</dbReference>
<evidence type="ECO:0000256" key="1">
    <source>
        <dbReference type="ARBA" id="ARBA00008941"/>
    </source>
</evidence>
<feature type="compositionally biased region" description="Polar residues" evidence="6">
    <location>
        <begin position="206"/>
        <end position="234"/>
    </location>
</feature>